<proteinExistence type="predicted"/>
<protein>
    <submittedName>
        <fullName evidence="1">Uncharacterized protein</fullName>
    </submittedName>
</protein>
<name>A0A9J6FPG9_HAELO</name>
<evidence type="ECO:0000313" key="2">
    <source>
        <dbReference type="Proteomes" id="UP000821853"/>
    </source>
</evidence>
<dbReference type="Proteomes" id="UP000821853">
    <property type="component" value="Chromosome 10"/>
</dbReference>
<evidence type="ECO:0000313" key="1">
    <source>
        <dbReference type="EMBL" id="KAH9364344.1"/>
    </source>
</evidence>
<dbReference type="EMBL" id="JABSTR010000002">
    <property type="protein sequence ID" value="KAH9364344.1"/>
    <property type="molecule type" value="Genomic_DNA"/>
</dbReference>
<dbReference type="AlphaFoldDB" id="A0A9J6FPG9"/>
<organism evidence="1 2">
    <name type="scientific">Haemaphysalis longicornis</name>
    <name type="common">Bush tick</name>
    <dbReference type="NCBI Taxonomy" id="44386"/>
    <lineage>
        <taxon>Eukaryota</taxon>
        <taxon>Metazoa</taxon>
        <taxon>Ecdysozoa</taxon>
        <taxon>Arthropoda</taxon>
        <taxon>Chelicerata</taxon>
        <taxon>Arachnida</taxon>
        <taxon>Acari</taxon>
        <taxon>Parasitiformes</taxon>
        <taxon>Ixodida</taxon>
        <taxon>Ixodoidea</taxon>
        <taxon>Ixodidae</taxon>
        <taxon>Haemaphysalinae</taxon>
        <taxon>Haemaphysalis</taxon>
    </lineage>
</organism>
<reference evidence="1 2" key="1">
    <citation type="journal article" date="2020" name="Cell">
        <title>Large-Scale Comparative Analyses of Tick Genomes Elucidate Their Genetic Diversity and Vector Capacities.</title>
        <authorList>
            <consortium name="Tick Genome and Microbiome Consortium (TIGMIC)"/>
            <person name="Jia N."/>
            <person name="Wang J."/>
            <person name="Shi W."/>
            <person name="Du L."/>
            <person name="Sun Y."/>
            <person name="Zhan W."/>
            <person name="Jiang J.F."/>
            <person name="Wang Q."/>
            <person name="Zhang B."/>
            <person name="Ji P."/>
            <person name="Bell-Sakyi L."/>
            <person name="Cui X.M."/>
            <person name="Yuan T.T."/>
            <person name="Jiang B.G."/>
            <person name="Yang W.F."/>
            <person name="Lam T.T."/>
            <person name="Chang Q.C."/>
            <person name="Ding S.J."/>
            <person name="Wang X.J."/>
            <person name="Zhu J.G."/>
            <person name="Ruan X.D."/>
            <person name="Zhao L."/>
            <person name="Wei J.T."/>
            <person name="Ye R.Z."/>
            <person name="Que T.C."/>
            <person name="Du C.H."/>
            <person name="Zhou Y.H."/>
            <person name="Cheng J.X."/>
            <person name="Dai P.F."/>
            <person name="Guo W.B."/>
            <person name="Han X.H."/>
            <person name="Huang E.J."/>
            <person name="Li L.F."/>
            <person name="Wei W."/>
            <person name="Gao Y.C."/>
            <person name="Liu J.Z."/>
            <person name="Shao H.Z."/>
            <person name="Wang X."/>
            <person name="Wang C.C."/>
            <person name="Yang T.C."/>
            <person name="Huo Q.B."/>
            <person name="Li W."/>
            <person name="Chen H.Y."/>
            <person name="Chen S.E."/>
            <person name="Zhou L.G."/>
            <person name="Ni X.B."/>
            <person name="Tian J.H."/>
            <person name="Sheng Y."/>
            <person name="Liu T."/>
            <person name="Pan Y.S."/>
            <person name="Xia L.Y."/>
            <person name="Li J."/>
            <person name="Zhao F."/>
            <person name="Cao W.C."/>
        </authorList>
    </citation>
    <scope>NUCLEOTIDE SEQUENCE [LARGE SCALE GENOMIC DNA]</scope>
    <source>
        <strain evidence="1">HaeL-2018</strain>
    </source>
</reference>
<keyword evidence="2" id="KW-1185">Reference proteome</keyword>
<comment type="caution">
    <text evidence="1">The sequence shown here is derived from an EMBL/GenBank/DDBJ whole genome shotgun (WGS) entry which is preliminary data.</text>
</comment>
<accession>A0A9J6FPG9</accession>
<dbReference type="VEuPathDB" id="VectorBase:HLOH_059638"/>
<gene>
    <name evidence="1" type="ORF">HPB48_017267</name>
</gene>
<sequence length="116" mass="12289">MELSPSKVANCFAHAGFSRTVVSGHDDDQPDNDRTCSDLYKAAHKIAGPRVEGDFETFAFGLVAAPATAAEIIDTVVGGPDADKKPREVPTVVQTRECVYACCEIELTAWAGTTAS</sequence>